<dbReference type="Proteomes" id="UP001302321">
    <property type="component" value="Unassembled WGS sequence"/>
</dbReference>
<gene>
    <name evidence="2" type="ORF">QBC36DRAFT_354018</name>
</gene>
<organism evidence="2 3">
    <name type="scientific">Triangularia setosa</name>
    <dbReference type="NCBI Taxonomy" id="2587417"/>
    <lineage>
        <taxon>Eukaryota</taxon>
        <taxon>Fungi</taxon>
        <taxon>Dikarya</taxon>
        <taxon>Ascomycota</taxon>
        <taxon>Pezizomycotina</taxon>
        <taxon>Sordariomycetes</taxon>
        <taxon>Sordariomycetidae</taxon>
        <taxon>Sordariales</taxon>
        <taxon>Podosporaceae</taxon>
        <taxon>Triangularia</taxon>
    </lineage>
</organism>
<sequence length="197" mass="22641">KSQYLNEGKRTIFAGFTAISTLLNRTKNFKQKSSLISPTKHCNTLPSVAALFVMLPTRTDKLGNETTDPAVERHTFLGGILVTKQQIEMYTDYRGEDTTPDGWPTKVLLSKTKYLKEVVIQLETRSQMKAMHRRLRCPENPEVPRGPYNTLDYYYLRNLVYVKLLTDHVGRPQAVQQQPVDEDEDEDKDEDEDMVDA</sequence>
<evidence type="ECO:0000313" key="2">
    <source>
        <dbReference type="EMBL" id="KAK4180667.1"/>
    </source>
</evidence>
<comment type="caution">
    <text evidence="2">The sequence shown here is derived from an EMBL/GenBank/DDBJ whole genome shotgun (WGS) entry which is preliminary data.</text>
</comment>
<feature type="non-terminal residue" evidence="2">
    <location>
        <position position="1"/>
    </location>
</feature>
<evidence type="ECO:0000313" key="3">
    <source>
        <dbReference type="Proteomes" id="UP001302321"/>
    </source>
</evidence>
<feature type="region of interest" description="Disordered" evidence="1">
    <location>
        <begin position="172"/>
        <end position="197"/>
    </location>
</feature>
<feature type="compositionally biased region" description="Acidic residues" evidence="1">
    <location>
        <begin position="180"/>
        <end position="197"/>
    </location>
</feature>
<reference evidence="2" key="1">
    <citation type="journal article" date="2023" name="Mol. Phylogenet. Evol.">
        <title>Genome-scale phylogeny and comparative genomics of the fungal order Sordariales.</title>
        <authorList>
            <person name="Hensen N."/>
            <person name="Bonometti L."/>
            <person name="Westerberg I."/>
            <person name="Brannstrom I.O."/>
            <person name="Guillou S."/>
            <person name="Cros-Aarteil S."/>
            <person name="Calhoun S."/>
            <person name="Haridas S."/>
            <person name="Kuo A."/>
            <person name="Mondo S."/>
            <person name="Pangilinan J."/>
            <person name="Riley R."/>
            <person name="LaButti K."/>
            <person name="Andreopoulos B."/>
            <person name="Lipzen A."/>
            <person name="Chen C."/>
            <person name="Yan M."/>
            <person name="Daum C."/>
            <person name="Ng V."/>
            <person name="Clum A."/>
            <person name="Steindorff A."/>
            <person name="Ohm R.A."/>
            <person name="Martin F."/>
            <person name="Silar P."/>
            <person name="Natvig D.O."/>
            <person name="Lalanne C."/>
            <person name="Gautier V."/>
            <person name="Ament-Velasquez S.L."/>
            <person name="Kruys A."/>
            <person name="Hutchinson M.I."/>
            <person name="Powell A.J."/>
            <person name="Barry K."/>
            <person name="Miller A.N."/>
            <person name="Grigoriev I.V."/>
            <person name="Debuchy R."/>
            <person name="Gladieux P."/>
            <person name="Hiltunen Thoren M."/>
            <person name="Johannesson H."/>
        </authorList>
    </citation>
    <scope>NUCLEOTIDE SEQUENCE</scope>
    <source>
        <strain evidence="2">CBS 892.96</strain>
    </source>
</reference>
<dbReference type="AlphaFoldDB" id="A0AAN7ACH1"/>
<proteinExistence type="predicted"/>
<dbReference type="EMBL" id="MU866096">
    <property type="protein sequence ID" value="KAK4180667.1"/>
    <property type="molecule type" value="Genomic_DNA"/>
</dbReference>
<reference evidence="2" key="2">
    <citation type="submission" date="2023-05" db="EMBL/GenBank/DDBJ databases">
        <authorList>
            <consortium name="Lawrence Berkeley National Laboratory"/>
            <person name="Steindorff A."/>
            <person name="Hensen N."/>
            <person name="Bonometti L."/>
            <person name="Westerberg I."/>
            <person name="Brannstrom I.O."/>
            <person name="Guillou S."/>
            <person name="Cros-Aarteil S."/>
            <person name="Calhoun S."/>
            <person name="Haridas S."/>
            <person name="Kuo A."/>
            <person name="Mondo S."/>
            <person name="Pangilinan J."/>
            <person name="Riley R."/>
            <person name="Labutti K."/>
            <person name="Andreopoulos B."/>
            <person name="Lipzen A."/>
            <person name="Chen C."/>
            <person name="Yanf M."/>
            <person name="Daum C."/>
            <person name="Ng V."/>
            <person name="Clum A."/>
            <person name="Ohm R."/>
            <person name="Martin F."/>
            <person name="Silar P."/>
            <person name="Natvig D."/>
            <person name="Lalanne C."/>
            <person name="Gautier V."/>
            <person name="Ament-Velasquez S.L."/>
            <person name="Kruys A."/>
            <person name="Hutchinson M.I."/>
            <person name="Powell A.J."/>
            <person name="Barry K."/>
            <person name="Miller A.N."/>
            <person name="Grigoriev I.V."/>
            <person name="Debuchy R."/>
            <person name="Gladieux P."/>
            <person name="Thoren M.H."/>
            <person name="Johannesson H."/>
        </authorList>
    </citation>
    <scope>NUCLEOTIDE SEQUENCE</scope>
    <source>
        <strain evidence="2">CBS 892.96</strain>
    </source>
</reference>
<protein>
    <submittedName>
        <fullName evidence="2">Uncharacterized protein</fullName>
    </submittedName>
</protein>
<name>A0AAN7ACH1_9PEZI</name>
<keyword evidence="3" id="KW-1185">Reference proteome</keyword>
<evidence type="ECO:0000256" key="1">
    <source>
        <dbReference type="SAM" id="MobiDB-lite"/>
    </source>
</evidence>
<accession>A0AAN7ACH1</accession>